<organism evidence="2 3">
    <name type="scientific">Azoarcus indigens</name>
    <dbReference type="NCBI Taxonomy" id="29545"/>
    <lineage>
        <taxon>Bacteria</taxon>
        <taxon>Pseudomonadati</taxon>
        <taxon>Pseudomonadota</taxon>
        <taxon>Betaproteobacteria</taxon>
        <taxon>Rhodocyclales</taxon>
        <taxon>Zoogloeaceae</taxon>
        <taxon>Azoarcus</taxon>
    </lineage>
</organism>
<sequence>MSPALAAWRGLLRPGDYGIALLGLALCVYSALHLWRGGAPDGAVIRAGGKVFAQVDLSRARTLDVPGPLGMTRIEIEPGRARVASDPGPRQYCVRQGWLSRAGAVAICAPNEVSLALTGRGADYDSLNY</sequence>
<dbReference type="Proteomes" id="UP000295129">
    <property type="component" value="Unassembled WGS sequence"/>
</dbReference>
<keyword evidence="1" id="KW-0812">Transmembrane</keyword>
<dbReference type="CDD" id="cd09910">
    <property type="entry name" value="NGN-insert_like"/>
    <property type="match status" value="1"/>
</dbReference>
<reference evidence="2 3" key="1">
    <citation type="submission" date="2019-03" db="EMBL/GenBank/DDBJ databases">
        <title>Genomic Encyclopedia of Type Strains, Phase IV (KMG-IV): sequencing the most valuable type-strain genomes for metagenomic binning, comparative biology and taxonomic classification.</title>
        <authorList>
            <person name="Goeker M."/>
        </authorList>
    </citation>
    <scope>NUCLEOTIDE SEQUENCE [LARGE SCALE GENOMIC DNA]</scope>
    <source>
        <strain evidence="2 3">DSM 12121</strain>
    </source>
</reference>
<accession>A0A4V3BMT7</accession>
<keyword evidence="1" id="KW-1133">Transmembrane helix</keyword>
<comment type="caution">
    <text evidence="2">The sequence shown here is derived from an EMBL/GenBank/DDBJ whole genome shotgun (WGS) entry which is preliminary data.</text>
</comment>
<dbReference type="OrthoDB" id="47603at2"/>
<evidence type="ECO:0000313" key="2">
    <source>
        <dbReference type="EMBL" id="TDN51422.1"/>
    </source>
</evidence>
<dbReference type="Gene3D" id="2.60.320.10">
    <property type="entry name" value="N-utilization substance G protein NusG, insert domain"/>
    <property type="match status" value="1"/>
</dbReference>
<dbReference type="RefSeq" id="WP_133590985.1">
    <property type="nucleotide sequence ID" value="NZ_SNVV01000007.1"/>
</dbReference>
<dbReference type="Pfam" id="PF07009">
    <property type="entry name" value="NusG_II"/>
    <property type="match status" value="1"/>
</dbReference>
<name>A0A4V3BMT7_9RHOO</name>
<keyword evidence="1" id="KW-0472">Membrane</keyword>
<dbReference type="EMBL" id="SNVV01000007">
    <property type="protein sequence ID" value="TDN51422.1"/>
    <property type="molecule type" value="Genomic_DNA"/>
</dbReference>
<evidence type="ECO:0000313" key="3">
    <source>
        <dbReference type="Proteomes" id="UP000295129"/>
    </source>
</evidence>
<dbReference type="InterPro" id="IPR038690">
    <property type="entry name" value="NusG_2_sf"/>
</dbReference>
<feature type="transmembrane region" description="Helical" evidence="1">
    <location>
        <begin position="17"/>
        <end position="35"/>
    </location>
</feature>
<dbReference type="AlphaFoldDB" id="A0A4V3BMT7"/>
<keyword evidence="3" id="KW-1185">Reference proteome</keyword>
<proteinExistence type="predicted"/>
<gene>
    <name evidence="2" type="ORF">C7389_107157</name>
</gene>
<evidence type="ECO:0000256" key="1">
    <source>
        <dbReference type="SAM" id="Phobius"/>
    </source>
</evidence>
<protein>
    <submittedName>
        <fullName evidence="2">Uncharacterized protein</fullName>
    </submittedName>
</protein>